<dbReference type="AlphaFoldDB" id="A0A2U1QCG2"/>
<reference evidence="1 2" key="1">
    <citation type="journal article" date="2018" name="Mol. Plant">
        <title>The genome of Artemisia annua provides insight into the evolution of Asteraceae family and artemisinin biosynthesis.</title>
        <authorList>
            <person name="Shen Q."/>
            <person name="Zhang L."/>
            <person name="Liao Z."/>
            <person name="Wang S."/>
            <person name="Yan T."/>
            <person name="Shi P."/>
            <person name="Liu M."/>
            <person name="Fu X."/>
            <person name="Pan Q."/>
            <person name="Wang Y."/>
            <person name="Lv Z."/>
            <person name="Lu X."/>
            <person name="Zhang F."/>
            <person name="Jiang W."/>
            <person name="Ma Y."/>
            <person name="Chen M."/>
            <person name="Hao X."/>
            <person name="Li L."/>
            <person name="Tang Y."/>
            <person name="Lv G."/>
            <person name="Zhou Y."/>
            <person name="Sun X."/>
            <person name="Brodelius P.E."/>
            <person name="Rose J.K.C."/>
            <person name="Tang K."/>
        </authorList>
    </citation>
    <scope>NUCLEOTIDE SEQUENCE [LARGE SCALE GENOMIC DNA]</scope>
    <source>
        <strain evidence="2">cv. Huhao1</strain>
        <tissue evidence="1">Leaf</tissue>
    </source>
</reference>
<evidence type="ECO:0000313" key="1">
    <source>
        <dbReference type="EMBL" id="PWA95653.1"/>
    </source>
</evidence>
<organism evidence="1 2">
    <name type="scientific">Artemisia annua</name>
    <name type="common">Sweet wormwood</name>
    <dbReference type="NCBI Taxonomy" id="35608"/>
    <lineage>
        <taxon>Eukaryota</taxon>
        <taxon>Viridiplantae</taxon>
        <taxon>Streptophyta</taxon>
        <taxon>Embryophyta</taxon>
        <taxon>Tracheophyta</taxon>
        <taxon>Spermatophyta</taxon>
        <taxon>Magnoliopsida</taxon>
        <taxon>eudicotyledons</taxon>
        <taxon>Gunneridae</taxon>
        <taxon>Pentapetalae</taxon>
        <taxon>asterids</taxon>
        <taxon>campanulids</taxon>
        <taxon>Asterales</taxon>
        <taxon>Asteraceae</taxon>
        <taxon>Asteroideae</taxon>
        <taxon>Anthemideae</taxon>
        <taxon>Artemisiinae</taxon>
        <taxon>Artemisia</taxon>
    </lineage>
</organism>
<protein>
    <recommendedName>
        <fullName evidence="3">Myb/SANT-like domain-containing protein</fullName>
    </recommendedName>
</protein>
<dbReference type="PANTHER" id="PTHR46250">
    <property type="entry name" value="MYB/SANT-LIKE DNA-BINDING DOMAIN PROTEIN-RELATED"/>
    <property type="match status" value="1"/>
</dbReference>
<gene>
    <name evidence="1" type="ORF">CTI12_AA046200</name>
</gene>
<dbReference type="EMBL" id="PKPP01000227">
    <property type="protein sequence ID" value="PWA95653.1"/>
    <property type="molecule type" value="Genomic_DNA"/>
</dbReference>
<proteinExistence type="predicted"/>
<comment type="caution">
    <text evidence="1">The sequence shown here is derived from an EMBL/GenBank/DDBJ whole genome shotgun (WGS) entry which is preliminary data.</text>
</comment>
<evidence type="ECO:0000313" key="2">
    <source>
        <dbReference type="Proteomes" id="UP000245207"/>
    </source>
</evidence>
<dbReference type="Proteomes" id="UP000245207">
    <property type="component" value="Unassembled WGS sequence"/>
</dbReference>
<dbReference type="STRING" id="35608.A0A2U1QCG2"/>
<dbReference type="PANTHER" id="PTHR46250:SF17">
    <property type="entry name" value="MYB_SANT-LIKE DOMAIN-CONTAINING PROTEIN"/>
    <property type="match status" value="1"/>
</dbReference>
<evidence type="ECO:0008006" key="3">
    <source>
        <dbReference type="Google" id="ProtNLM"/>
    </source>
</evidence>
<keyword evidence="2" id="KW-1185">Reference proteome</keyword>
<accession>A0A2U1QCG2</accession>
<sequence>MMALYTEFDIVQKMLVGTHMSGFSWDPEKLCVIADDQVWDMYIKILPCAAQFRRKPFPQYNKLHSIFVKDTTKVEDIVQENQIIPCLEGKEVHGSASSFNRDKEIILPCAAQFRRKPFPQYNKLHSIFVKDTTKVKVEDIVQENQIIPCLEGKEVHDSASSFNRDKEIVSSKRNRTEGNDLNGNCVKSKVVNQGINAANDIMGKVASQIKDLPRLKLDERLLAMSVIGRSEPHSVMFDQLDEEGKVRMAEMVAVGAIN</sequence>
<name>A0A2U1QCG2_ARTAN</name>